<evidence type="ECO:0000313" key="2">
    <source>
        <dbReference type="EMBL" id="SFC65434.1"/>
    </source>
</evidence>
<accession>A0A1I1KXB0</accession>
<organism evidence="1 4">
    <name type="scientific">Saccharopolyspora kobensis</name>
    <dbReference type="NCBI Taxonomy" id="146035"/>
    <lineage>
        <taxon>Bacteria</taxon>
        <taxon>Bacillati</taxon>
        <taxon>Actinomycetota</taxon>
        <taxon>Actinomycetes</taxon>
        <taxon>Pseudonocardiales</taxon>
        <taxon>Pseudonocardiaceae</taxon>
        <taxon>Saccharopolyspora</taxon>
    </lineage>
</organism>
<reference evidence="3 4" key="1">
    <citation type="submission" date="2016-10" db="EMBL/GenBank/DDBJ databases">
        <authorList>
            <person name="Varghese N."/>
            <person name="Submissions S."/>
        </authorList>
    </citation>
    <scope>NUCLEOTIDE SEQUENCE [LARGE SCALE GENOMIC DNA]</scope>
    <source>
        <strain evidence="4">ATCC 20501</strain>
        <strain evidence="2 3">CGMCC 4.3529</strain>
    </source>
</reference>
<evidence type="ECO:0000313" key="4">
    <source>
        <dbReference type="Proteomes" id="UP000236729"/>
    </source>
</evidence>
<gene>
    <name evidence="1" type="ORF">SAMN02982929_00761</name>
    <name evidence="2" type="ORF">SAMN05216506_1011310</name>
</gene>
<proteinExistence type="predicted"/>
<name>A0A1H5V4K1_9PSEU</name>
<dbReference type="AlphaFoldDB" id="A0A1H5V4K1"/>
<dbReference type="EMBL" id="FNVB01000002">
    <property type="protein sequence ID" value="SEF82136.1"/>
    <property type="molecule type" value="Genomic_DNA"/>
</dbReference>
<dbReference type="SMR" id="A0A1H5V4K1"/>
<keyword evidence="3" id="KW-1185">Reference proteome</keyword>
<evidence type="ECO:0000313" key="1">
    <source>
        <dbReference type="EMBL" id="SEF82136.1"/>
    </source>
</evidence>
<dbReference type="Proteomes" id="UP000199690">
    <property type="component" value="Unassembled WGS sequence"/>
</dbReference>
<dbReference type="Proteomes" id="UP000236729">
    <property type="component" value="Unassembled WGS sequence"/>
</dbReference>
<accession>A0A1H5V4K1</accession>
<sequence>MGDLDHARAELDEVAPLLLAEHLDVVEQVRTGLDCADRGDTEGTTRELIKAWRSLASISGKEIRLPGLLGVIDP</sequence>
<reference evidence="1" key="2">
    <citation type="submission" date="2016-10" db="EMBL/GenBank/DDBJ databases">
        <authorList>
            <person name="de Groot N.N."/>
        </authorList>
    </citation>
    <scope>NUCLEOTIDE SEQUENCE [LARGE SCALE GENOMIC DNA]</scope>
    <source>
        <strain evidence="1">ATCC 20501</strain>
    </source>
</reference>
<dbReference type="EMBL" id="FOME01000001">
    <property type="protein sequence ID" value="SFC65434.1"/>
    <property type="molecule type" value="Genomic_DNA"/>
</dbReference>
<protein>
    <submittedName>
        <fullName evidence="1">Uncharacterized protein</fullName>
    </submittedName>
</protein>
<evidence type="ECO:0000313" key="3">
    <source>
        <dbReference type="Proteomes" id="UP000199690"/>
    </source>
</evidence>